<dbReference type="HOGENOM" id="CLU_028759_0_0_1"/>
<evidence type="ECO:0000256" key="1">
    <source>
        <dbReference type="ARBA" id="ARBA00061469"/>
    </source>
</evidence>
<dbReference type="OMA" id="DWMQKEH"/>
<dbReference type="PANTHER" id="PTHR14534">
    <property type="entry name" value="VACUOLAR IMPORT AND DEGRADATION PROTEIN 24"/>
    <property type="match status" value="1"/>
</dbReference>
<dbReference type="PANTHER" id="PTHR14534:SF3">
    <property type="entry name" value="GID COMPLEX SUBUNIT 4 HOMOLOG"/>
    <property type="match status" value="1"/>
</dbReference>
<gene>
    <name evidence="3" type="ORF">PTRG_11395</name>
</gene>
<dbReference type="GO" id="GO:0005773">
    <property type="term" value="C:vacuole"/>
    <property type="evidence" value="ECO:0007669"/>
    <property type="project" value="GOC"/>
</dbReference>
<dbReference type="AlphaFoldDB" id="B2WND8"/>
<dbReference type="STRING" id="426418.B2WND8"/>
<dbReference type="InterPro" id="IPR018618">
    <property type="entry name" value="GID4/10-like"/>
</dbReference>
<evidence type="ECO:0008006" key="5">
    <source>
        <dbReference type="Google" id="ProtNLM"/>
    </source>
</evidence>
<dbReference type="InParanoid" id="B2WND8"/>
<feature type="compositionally biased region" description="Basic and acidic residues" evidence="2">
    <location>
        <begin position="26"/>
        <end position="44"/>
    </location>
</feature>
<dbReference type="Proteomes" id="UP000001471">
    <property type="component" value="Unassembled WGS sequence"/>
</dbReference>
<protein>
    <recommendedName>
        <fullName evidence="5">VID24, Vacuolar import and degradation protein</fullName>
    </recommendedName>
</protein>
<evidence type="ECO:0000313" key="3">
    <source>
        <dbReference type="EMBL" id="EDU44445.1"/>
    </source>
</evidence>
<proteinExistence type="inferred from homology"/>
<dbReference type="eggNOG" id="KOG4635">
    <property type="taxonomic scope" value="Eukaryota"/>
</dbReference>
<dbReference type="GO" id="GO:0045721">
    <property type="term" value="P:negative regulation of gluconeogenesis"/>
    <property type="evidence" value="ECO:0007669"/>
    <property type="project" value="TreeGrafter"/>
</dbReference>
<dbReference type="OrthoDB" id="62at2759"/>
<dbReference type="GO" id="GO:0043161">
    <property type="term" value="P:proteasome-mediated ubiquitin-dependent protein catabolic process"/>
    <property type="evidence" value="ECO:0007669"/>
    <property type="project" value="TreeGrafter"/>
</dbReference>
<evidence type="ECO:0000256" key="2">
    <source>
        <dbReference type="SAM" id="MobiDB-lite"/>
    </source>
</evidence>
<comment type="similarity">
    <text evidence="1">Belongs to the GID4/VID24 family.</text>
</comment>
<feature type="region of interest" description="Disordered" evidence="2">
    <location>
        <begin position="1"/>
        <end position="113"/>
    </location>
</feature>
<reference evidence="4" key="1">
    <citation type="journal article" date="2013" name="G3 (Bethesda)">
        <title>Comparative genomics of a plant-pathogenic fungus, Pyrenophora tritici-repentis, reveals transduplication and the impact of repeat elements on pathogenicity and population divergence.</title>
        <authorList>
            <person name="Manning V.A."/>
            <person name="Pandelova I."/>
            <person name="Dhillon B."/>
            <person name="Wilhelm L.J."/>
            <person name="Goodwin S.B."/>
            <person name="Berlin A.M."/>
            <person name="Figueroa M."/>
            <person name="Freitag M."/>
            <person name="Hane J.K."/>
            <person name="Henrissat B."/>
            <person name="Holman W.H."/>
            <person name="Kodira C.D."/>
            <person name="Martin J."/>
            <person name="Oliver R.P."/>
            <person name="Robbertse B."/>
            <person name="Schackwitz W."/>
            <person name="Schwartz D.C."/>
            <person name="Spatafora J.W."/>
            <person name="Turgeon B.G."/>
            <person name="Yandava C."/>
            <person name="Young S."/>
            <person name="Zhou S."/>
            <person name="Zeng Q."/>
            <person name="Grigoriev I.V."/>
            <person name="Ma L.-J."/>
            <person name="Ciuffetti L.M."/>
        </authorList>
    </citation>
    <scope>NUCLEOTIDE SEQUENCE [LARGE SCALE GENOMIC DNA]</scope>
    <source>
        <strain evidence="4">Pt-1C-BFP</strain>
    </source>
</reference>
<organism evidence="3 4">
    <name type="scientific">Pyrenophora tritici-repentis (strain Pt-1C-BFP)</name>
    <name type="common">Wheat tan spot fungus</name>
    <name type="synonym">Drechslera tritici-repentis</name>
    <dbReference type="NCBI Taxonomy" id="426418"/>
    <lineage>
        <taxon>Eukaryota</taxon>
        <taxon>Fungi</taxon>
        <taxon>Dikarya</taxon>
        <taxon>Ascomycota</taxon>
        <taxon>Pezizomycotina</taxon>
        <taxon>Dothideomycetes</taxon>
        <taxon>Pleosporomycetidae</taxon>
        <taxon>Pleosporales</taxon>
        <taxon>Pleosporineae</taxon>
        <taxon>Pleosporaceae</taxon>
        <taxon>Pyrenophora</taxon>
    </lineage>
</organism>
<dbReference type="GO" id="GO:0006623">
    <property type="term" value="P:protein targeting to vacuole"/>
    <property type="evidence" value="ECO:0007669"/>
    <property type="project" value="TreeGrafter"/>
</dbReference>
<dbReference type="EMBL" id="DS231631">
    <property type="protein sequence ID" value="EDU44445.1"/>
    <property type="molecule type" value="Genomic_DNA"/>
</dbReference>
<accession>B2WND8</accession>
<name>B2WND8_PYRTR</name>
<dbReference type="Pfam" id="PF09783">
    <property type="entry name" value="Vac_ImportDeg"/>
    <property type="match status" value="1"/>
</dbReference>
<dbReference type="GO" id="GO:0034657">
    <property type="term" value="C:GID complex"/>
    <property type="evidence" value="ECO:0007669"/>
    <property type="project" value="TreeGrafter"/>
</dbReference>
<sequence>MPTPDDAMVSPVEHEDMNGRTTCPPDESRTGDGRALNELRHSSHDSNATHVPDVPTQLPTPPPQDCPEHTQMPADSHIKPSGADIETPNRDIPTPMTATDDGTDEQRTSQASPLTATAPVSLLAHHLSSPFPAHRFLPNSSSSLLRPGSRFVGLTEDHPSLTTYFEGEIIGSKYTFITQHPEWGSNEKVDRQHWARFPAYKPLSKYSSRPELVTKDWMQKEHLFMRWKEYFLVPDHRVRTISGASFEGFYYICFNQVSGGIEGIYFHAKSEKFQKLELEHVQDFGCQGAMEFR</sequence>
<dbReference type="GO" id="GO:0007039">
    <property type="term" value="P:protein catabolic process in the vacuole"/>
    <property type="evidence" value="ECO:0007669"/>
    <property type="project" value="TreeGrafter"/>
</dbReference>
<evidence type="ECO:0000313" key="4">
    <source>
        <dbReference type="Proteomes" id="UP000001471"/>
    </source>
</evidence>